<sequence length="86" mass="9325">MVLVFVFGPVQYGHPTNGQLTQPGREDKIASHRTQETVPAQGIGRAVQEHPIQVEESTPATLPDSLHNETGFTKVWGLVGNAGHQE</sequence>
<protein>
    <submittedName>
        <fullName evidence="1">Uncharacterized protein</fullName>
    </submittedName>
</protein>
<name>A0A511R398_9DEIN</name>
<organism evidence="1 2">
    <name type="scientific">Meiothermus hypogaeus NBRC 106114</name>
    <dbReference type="NCBI Taxonomy" id="1227553"/>
    <lineage>
        <taxon>Bacteria</taxon>
        <taxon>Thermotogati</taxon>
        <taxon>Deinococcota</taxon>
        <taxon>Deinococci</taxon>
        <taxon>Thermales</taxon>
        <taxon>Thermaceae</taxon>
        <taxon>Meiothermus</taxon>
    </lineage>
</organism>
<evidence type="ECO:0000313" key="2">
    <source>
        <dbReference type="Proteomes" id="UP000321197"/>
    </source>
</evidence>
<reference evidence="1 2" key="1">
    <citation type="submission" date="2019-07" db="EMBL/GenBank/DDBJ databases">
        <title>Whole genome shotgun sequence of Meiothermus hypogaeus NBRC 106114.</title>
        <authorList>
            <person name="Hosoyama A."/>
            <person name="Uohara A."/>
            <person name="Ohji S."/>
            <person name="Ichikawa N."/>
        </authorList>
    </citation>
    <scope>NUCLEOTIDE SEQUENCE [LARGE SCALE GENOMIC DNA]</scope>
    <source>
        <strain evidence="1 2">NBRC 106114</strain>
    </source>
</reference>
<proteinExistence type="predicted"/>
<dbReference type="EMBL" id="BJXL01000061">
    <property type="protein sequence ID" value="GEM83797.1"/>
    <property type="molecule type" value="Genomic_DNA"/>
</dbReference>
<dbReference type="AlphaFoldDB" id="A0A511R398"/>
<comment type="caution">
    <text evidence="1">The sequence shown here is derived from an EMBL/GenBank/DDBJ whole genome shotgun (WGS) entry which is preliminary data.</text>
</comment>
<gene>
    <name evidence="1" type="ORF">MHY01S_19630</name>
</gene>
<evidence type="ECO:0000313" key="1">
    <source>
        <dbReference type="EMBL" id="GEM83797.1"/>
    </source>
</evidence>
<accession>A0A511R398</accession>
<dbReference type="Proteomes" id="UP000321197">
    <property type="component" value="Unassembled WGS sequence"/>
</dbReference>